<organism evidence="2 4">
    <name type="scientific">Flavobacterium hydatis</name>
    <name type="common">Cytophaga aquatilis</name>
    <dbReference type="NCBI Taxonomy" id="991"/>
    <lineage>
        <taxon>Bacteria</taxon>
        <taxon>Pseudomonadati</taxon>
        <taxon>Bacteroidota</taxon>
        <taxon>Flavobacteriia</taxon>
        <taxon>Flavobacteriales</taxon>
        <taxon>Flavobacteriaceae</taxon>
        <taxon>Flavobacterium</taxon>
    </lineage>
</organism>
<protein>
    <submittedName>
        <fullName evidence="2">Uncharacterized protein</fullName>
    </submittedName>
</protein>
<feature type="chain" id="PRO_5001802178" evidence="1">
    <location>
        <begin position="19"/>
        <end position="396"/>
    </location>
</feature>
<dbReference type="Proteomes" id="UP000028712">
    <property type="component" value="Unassembled WGS sequence"/>
</dbReference>
<proteinExistence type="predicted"/>
<name>A0A086A3H4_FLAHY</name>
<sequence>MKKIFLFLLLAVSFTVTAQKTYSIEKPLQLNTVNEGAKSDSVLVRGTDKIVKYVPRSEFGGGSVTDLNYLASPTNGTILSSSGTPATVPLATTVNAGLFSPAEKMNLSNAILTSGDQTKVGTLSMTRNGTNNTYLLLNTSIGGVLNVANNVGSLGDGAVFLNQSVSGNAVRVDLNDTGGGLMISNGPFSNGIPFTVKNNSLTTSFIDKLGNITGNSFVKAGGTAGQFLKANGTVDSNSYIAAIGGVIASRLTHTVTNSSAMELMNNSTSYDVPSIKITNASNNIGLDAAAMSIWSSGVNSNNVGIRIHTRTIAPGLSVRGINSGDILIEGMDNLTRTFLLNKLGEVKAKSYNVNSLNIPPLSATDTGVLGEIRITATHIYVCIATNTWVRTALATW</sequence>
<dbReference type="EMBL" id="JPRM01000036">
    <property type="protein sequence ID" value="KFF11238.1"/>
    <property type="molecule type" value="Genomic_DNA"/>
</dbReference>
<gene>
    <name evidence="3" type="ORF">B0A62_03350</name>
    <name evidence="2" type="ORF">IW20_20125</name>
</gene>
<feature type="signal peptide" evidence="1">
    <location>
        <begin position="1"/>
        <end position="18"/>
    </location>
</feature>
<keyword evidence="1" id="KW-0732">Signal</keyword>
<evidence type="ECO:0000256" key="1">
    <source>
        <dbReference type="SAM" id="SignalP"/>
    </source>
</evidence>
<dbReference type="Proteomes" id="UP000198424">
    <property type="component" value="Unassembled WGS sequence"/>
</dbReference>
<evidence type="ECO:0000313" key="5">
    <source>
        <dbReference type="Proteomes" id="UP000198424"/>
    </source>
</evidence>
<reference evidence="3 5" key="2">
    <citation type="submission" date="2016-11" db="EMBL/GenBank/DDBJ databases">
        <title>Whole genomes of Flavobacteriaceae.</title>
        <authorList>
            <person name="Stine C."/>
            <person name="Li C."/>
            <person name="Tadesse D."/>
        </authorList>
    </citation>
    <scope>NUCLEOTIDE SEQUENCE [LARGE SCALE GENOMIC DNA]</scope>
    <source>
        <strain evidence="3 5">ATCC 29551</strain>
    </source>
</reference>
<accession>A0A086A3H4</accession>
<evidence type="ECO:0000313" key="3">
    <source>
        <dbReference type="EMBL" id="OXA97907.1"/>
    </source>
</evidence>
<reference evidence="2 4" key="1">
    <citation type="submission" date="2014-07" db="EMBL/GenBank/DDBJ databases">
        <title>Genome of Flavobacterium hydatis DSM 2063.</title>
        <authorList>
            <person name="Pipes S.E."/>
            <person name="Stropko S.J."/>
            <person name="Newman J.D."/>
        </authorList>
    </citation>
    <scope>NUCLEOTIDE SEQUENCE [LARGE SCALE GENOMIC DNA]</scope>
    <source>
        <strain evidence="2 4">DSM 2063</strain>
    </source>
</reference>
<dbReference type="eggNOG" id="ENOG502ZY98">
    <property type="taxonomic scope" value="Bacteria"/>
</dbReference>
<dbReference type="STRING" id="991.IW20_20125"/>
<evidence type="ECO:0000313" key="2">
    <source>
        <dbReference type="EMBL" id="KFF11238.1"/>
    </source>
</evidence>
<dbReference type="OrthoDB" id="1364595at2"/>
<dbReference type="EMBL" id="MUGY01000002">
    <property type="protein sequence ID" value="OXA97907.1"/>
    <property type="molecule type" value="Genomic_DNA"/>
</dbReference>
<keyword evidence="5" id="KW-1185">Reference proteome</keyword>
<dbReference type="RefSeq" id="WP_035626355.1">
    <property type="nucleotide sequence ID" value="NZ_JBEWQG010000027.1"/>
</dbReference>
<comment type="caution">
    <text evidence="2">The sequence shown here is derived from an EMBL/GenBank/DDBJ whole genome shotgun (WGS) entry which is preliminary data.</text>
</comment>
<dbReference type="AlphaFoldDB" id="A0A086A3H4"/>
<evidence type="ECO:0000313" key="4">
    <source>
        <dbReference type="Proteomes" id="UP000028712"/>
    </source>
</evidence>